<protein>
    <submittedName>
        <fullName evidence="1 2">Uncharacterized protein</fullName>
    </submittedName>
</protein>
<proteinExistence type="predicted"/>
<sequence>MLPLAFSLAHNTRPGHCSWHLHRRRCPNYCNRRLVGEAAVRPSDAASQSRAKACWNFGLGAVPNLKLISEKSHRNYLIIQQGCGVPYCARHGPEPESTVAAVEEEPEETRLGRALTRRCACFRPGWTAVLTSRELQA</sequence>
<reference evidence="2" key="3">
    <citation type="submission" date="2018-08" db="UniProtKB">
        <authorList>
            <consortium name="EnsemblPlants"/>
        </authorList>
    </citation>
    <scope>IDENTIFICATION</scope>
    <source>
        <strain evidence="2">cv. Bd21</strain>
    </source>
</reference>
<name>A0A2K2CG20_BRADI</name>
<accession>A0A2K2CG20</accession>
<dbReference type="Proteomes" id="UP000008810">
    <property type="component" value="Chromosome 5"/>
</dbReference>
<dbReference type="AlphaFoldDB" id="A0A2K2CG20"/>
<reference evidence="1" key="2">
    <citation type="submission" date="2017-06" db="EMBL/GenBank/DDBJ databases">
        <title>WGS assembly of Brachypodium distachyon.</title>
        <authorList>
            <consortium name="The International Brachypodium Initiative"/>
            <person name="Lucas S."/>
            <person name="Harmon-Smith M."/>
            <person name="Lail K."/>
            <person name="Tice H."/>
            <person name="Grimwood J."/>
            <person name="Bruce D."/>
            <person name="Barry K."/>
            <person name="Shu S."/>
            <person name="Lindquist E."/>
            <person name="Wang M."/>
            <person name="Pitluck S."/>
            <person name="Vogel J.P."/>
            <person name="Garvin D.F."/>
            <person name="Mockler T.C."/>
            <person name="Schmutz J."/>
            <person name="Rokhsar D."/>
            <person name="Bevan M.W."/>
        </authorList>
    </citation>
    <scope>NUCLEOTIDE SEQUENCE</scope>
    <source>
        <strain evidence="1">Bd21</strain>
    </source>
</reference>
<evidence type="ECO:0000313" key="3">
    <source>
        <dbReference type="Proteomes" id="UP000008810"/>
    </source>
</evidence>
<dbReference type="EnsemblPlants" id="PNT60974">
    <property type="protein sequence ID" value="PNT60974"/>
    <property type="gene ID" value="BRADI_5g08727v3"/>
</dbReference>
<keyword evidence="3" id="KW-1185">Reference proteome</keyword>
<evidence type="ECO:0000313" key="2">
    <source>
        <dbReference type="EnsemblPlants" id="PNT60974"/>
    </source>
</evidence>
<dbReference type="EMBL" id="CM000884">
    <property type="protein sequence ID" value="PNT60974.1"/>
    <property type="molecule type" value="Genomic_DNA"/>
</dbReference>
<organism evidence="1">
    <name type="scientific">Brachypodium distachyon</name>
    <name type="common">Purple false brome</name>
    <name type="synonym">Trachynia distachya</name>
    <dbReference type="NCBI Taxonomy" id="15368"/>
    <lineage>
        <taxon>Eukaryota</taxon>
        <taxon>Viridiplantae</taxon>
        <taxon>Streptophyta</taxon>
        <taxon>Embryophyta</taxon>
        <taxon>Tracheophyta</taxon>
        <taxon>Spermatophyta</taxon>
        <taxon>Magnoliopsida</taxon>
        <taxon>Liliopsida</taxon>
        <taxon>Poales</taxon>
        <taxon>Poaceae</taxon>
        <taxon>BOP clade</taxon>
        <taxon>Pooideae</taxon>
        <taxon>Stipodae</taxon>
        <taxon>Brachypodieae</taxon>
        <taxon>Brachypodium</taxon>
    </lineage>
</organism>
<dbReference type="InParanoid" id="A0A2K2CG20"/>
<reference evidence="1 2" key="1">
    <citation type="journal article" date="2010" name="Nature">
        <title>Genome sequencing and analysis of the model grass Brachypodium distachyon.</title>
        <authorList>
            <consortium name="International Brachypodium Initiative"/>
        </authorList>
    </citation>
    <scope>NUCLEOTIDE SEQUENCE [LARGE SCALE GENOMIC DNA]</scope>
    <source>
        <strain evidence="1 2">Bd21</strain>
    </source>
</reference>
<gene>
    <name evidence="1" type="ORF">BRADI_5g08727v3</name>
</gene>
<evidence type="ECO:0000313" key="1">
    <source>
        <dbReference type="EMBL" id="PNT60974.1"/>
    </source>
</evidence>
<dbReference type="Gramene" id="PNT60974">
    <property type="protein sequence ID" value="PNT60974"/>
    <property type="gene ID" value="BRADI_5g08727v3"/>
</dbReference>